<evidence type="ECO:0000256" key="1">
    <source>
        <dbReference type="SAM" id="MobiDB-lite"/>
    </source>
</evidence>
<protein>
    <submittedName>
        <fullName evidence="2">Uncharacterized protein</fullName>
    </submittedName>
</protein>
<organism evidence="2 3">
    <name type="scientific">Trametes cubensis</name>
    <dbReference type="NCBI Taxonomy" id="1111947"/>
    <lineage>
        <taxon>Eukaryota</taxon>
        <taxon>Fungi</taxon>
        <taxon>Dikarya</taxon>
        <taxon>Basidiomycota</taxon>
        <taxon>Agaricomycotina</taxon>
        <taxon>Agaricomycetes</taxon>
        <taxon>Polyporales</taxon>
        <taxon>Polyporaceae</taxon>
        <taxon>Trametes</taxon>
    </lineage>
</organism>
<dbReference type="Proteomes" id="UP001215151">
    <property type="component" value="Unassembled WGS sequence"/>
</dbReference>
<name>A0AAD7TLV9_9APHY</name>
<accession>A0AAD7TLV9</accession>
<evidence type="ECO:0000313" key="3">
    <source>
        <dbReference type="Proteomes" id="UP001215151"/>
    </source>
</evidence>
<gene>
    <name evidence="2" type="ORF">ONZ51_g9390</name>
</gene>
<keyword evidence="3" id="KW-1185">Reference proteome</keyword>
<evidence type="ECO:0000313" key="2">
    <source>
        <dbReference type="EMBL" id="KAJ8468821.1"/>
    </source>
</evidence>
<sequence length="354" mass="40534">MENLHGPYAPDAIFFCTSANPDEVVSMKNPIEEYEAFLLQLRKLYSRTKEDLLRECGRKPSIGPPVGPNDNRATLPRRGAQKRTYEQEDIDIKKEELHKLLIQHEELESKCILCGAEDDVRAHRMAISYEDGRHDEPHYWLSWLNLIPLVLPDYREHYDEITNLVLLCPDHADAYDCGAWRWIPSEQIRSSMLNACTHDGQRDETGIDPHDAHTTLERRDKFASFGTEKTTYDLLIFLPQAMPKIDLLHSDLKLTSVAVAAEVFQSTNCPRILRAFRTLRLDPYLTYASTLRMVGAAYLPLPDDDLKAVEGECLQIRTAWNSSLRTEQGATELCESLAEFVRKRSLFLSQAIQS</sequence>
<proteinExistence type="predicted"/>
<dbReference type="AlphaFoldDB" id="A0AAD7TLV9"/>
<dbReference type="EMBL" id="JAPEVG010000319">
    <property type="protein sequence ID" value="KAJ8468821.1"/>
    <property type="molecule type" value="Genomic_DNA"/>
</dbReference>
<comment type="caution">
    <text evidence="2">The sequence shown here is derived from an EMBL/GenBank/DDBJ whole genome shotgun (WGS) entry which is preliminary data.</text>
</comment>
<feature type="region of interest" description="Disordered" evidence="1">
    <location>
        <begin position="56"/>
        <end position="87"/>
    </location>
</feature>
<reference evidence="2" key="1">
    <citation type="submission" date="2022-11" db="EMBL/GenBank/DDBJ databases">
        <title>Genome Sequence of Cubamyces cubensis.</title>
        <authorList>
            <person name="Buettner E."/>
        </authorList>
    </citation>
    <scope>NUCLEOTIDE SEQUENCE</scope>
    <source>
        <strain evidence="2">MPL-01</strain>
    </source>
</reference>